<dbReference type="SUPFAM" id="SSF51445">
    <property type="entry name" value="(Trans)glycosidases"/>
    <property type="match status" value="1"/>
</dbReference>
<reference evidence="7" key="2">
    <citation type="submission" date="2021-04" db="EMBL/GenBank/DDBJ databases">
        <authorList>
            <person name="Gilroy R."/>
        </authorList>
    </citation>
    <scope>NUCLEOTIDE SEQUENCE</scope>
    <source>
        <strain evidence="7">ChiHjej8B7-3636</strain>
    </source>
</reference>
<dbReference type="PANTHER" id="PTHR22600">
    <property type="entry name" value="BETA-HEXOSAMINIDASE"/>
    <property type="match status" value="1"/>
</dbReference>
<dbReference type="GO" id="GO:0004563">
    <property type="term" value="F:beta-N-acetylhexosaminidase activity"/>
    <property type="evidence" value="ECO:0007669"/>
    <property type="project" value="UniProtKB-EC"/>
</dbReference>
<gene>
    <name evidence="7" type="ORF">H9800_10460</name>
</gene>
<protein>
    <recommendedName>
        <fullName evidence="3">beta-N-acetylhexosaminidase</fullName>
        <ecNumber evidence="3">3.2.1.52</ecNumber>
    </recommendedName>
</protein>
<evidence type="ECO:0000256" key="4">
    <source>
        <dbReference type="ARBA" id="ARBA00022801"/>
    </source>
</evidence>
<evidence type="ECO:0000313" key="8">
    <source>
        <dbReference type="Proteomes" id="UP000824220"/>
    </source>
</evidence>
<dbReference type="AlphaFoldDB" id="A0A9D2KIA7"/>
<evidence type="ECO:0000256" key="1">
    <source>
        <dbReference type="ARBA" id="ARBA00001231"/>
    </source>
</evidence>
<dbReference type="GO" id="GO:0030203">
    <property type="term" value="P:glycosaminoglycan metabolic process"/>
    <property type="evidence" value="ECO:0007669"/>
    <property type="project" value="TreeGrafter"/>
</dbReference>
<name>A0A9D2KIA7_9MICO</name>
<dbReference type="PANTHER" id="PTHR22600:SF57">
    <property type="entry name" value="BETA-N-ACETYLHEXOSAMINIDASE"/>
    <property type="match status" value="1"/>
</dbReference>
<comment type="similarity">
    <text evidence="2">Belongs to the glycosyl hydrolase 20 family.</text>
</comment>
<evidence type="ECO:0000256" key="2">
    <source>
        <dbReference type="ARBA" id="ARBA00006285"/>
    </source>
</evidence>
<evidence type="ECO:0000256" key="3">
    <source>
        <dbReference type="ARBA" id="ARBA00012663"/>
    </source>
</evidence>
<comment type="caution">
    <text evidence="7">The sequence shown here is derived from an EMBL/GenBank/DDBJ whole genome shotgun (WGS) entry which is preliminary data.</text>
</comment>
<comment type="catalytic activity">
    <reaction evidence="1">
        <text>Hydrolysis of terminal non-reducing N-acetyl-D-hexosamine residues in N-acetyl-beta-D-hexosaminides.</text>
        <dbReference type="EC" id="3.2.1.52"/>
    </reaction>
</comment>
<organism evidence="7 8">
    <name type="scientific">Candidatus Microbacterium stercoravium</name>
    <dbReference type="NCBI Taxonomy" id="2838697"/>
    <lineage>
        <taxon>Bacteria</taxon>
        <taxon>Bacillati</taxon>
        <taxon>Actinomycetota</taxon>
        <taxon>Actinomycetes</taxon>
        <taxon>Micrococcales</taxon>
        <taxon>Microbacteriaceae</taxon>
        <taxon>Microbacterium</taxon>
    </lineage>
</organism>
<dbReference type="Pfam" id="PF00728">
    <property type="entry name" value="Glyco_hydro_20"/>
    <property type="match status" value="2"/>
</dbReference>
<evidence type="ECO:0000259" key="6">
    <source>
        <dbReference type="Pfam" id="PF00728"/>
    </source>
</evidence>
<sequence length="380" mass="40667">MLDVARNFPDADTVITLIERAAALKLNALHLHLTDDQGWRIALEQHPELTAHGSSTSMRGGPGGFFARDDMRRIFEAAERVHVTVVPEIDVPGHTHALGLSHPELVADPVIGDEVVSVTEAYGGDLPRAGAPYTGFGVGFSSLRADAPGTEPLLRDVFGEVAAMTPGPYLHFGGDEALGTAPDDYRAMVSLAARIVAETGKTPVAWHEAGEADLPAGSVVQFWGLLDPEPEHVERVTHAVAQGARVILSPADAIYLDMKYDETTPAGLTWANGPTSVERSYVWDPGEIIPGLADGAVLGVEAALWTETIADAAEIETMVFPRLASAAEAAWSAPLGTVQRDWAAFRDRLGRRGPAWHESGIRFHPSPEVAWAQESSYSQP</sequence>
<accession>A0A9D2KIA7</accession>
<dbReference type="InterPro" id="IPR017853">
    <property type="entry name" value="GH"/>
</dbReference>
<evidence type="ECO:0000313" key="7">
    <source>
        <dbReference type="EMBL" id="HJA05266.1"/>
    </source>
</evidence>
<feature type="domain" description="Glycoside hydrolase family 20 catalytic" evidence="6">
    <location>
        <begin position="189"/>
        <end position="333"/>
    </location>
</feature>
<dbReference type="Proteomes" id="UP000824220">
    <property type="component" value="Unassembled WGS sequence"/>
</dbReference>
<dbReference type="Gene3D" id="3.20.20.80">
    <property type="entry name" value="Glycosidases"/>
    <property type="match status" value="1"/>
</dbReference>
<keyword evidence="4" id="KW-0378">Hydrolase</keyword>
<feature type="active site" description="Proton donor" evidence="5">
    <location>
        <position position="176"/>
    </location>
</feature>
<dbReference type="EMBL" id="DXAM01000141">
    <property type="protein sequence ID" value="HJA05266.1"/>
    <property type="molecule type" value="Genomic_DNA"/>
</dbReference>
<dbReference type="PRINTS" id="PR00738">
    <property type="entry name" value="GLHYDRLASE20"/>
</dbReference>
<feature type="domain" description="Glycoside hydrolase family 20 catalytic" evidence="6">
    <location>
        <begin position="1"/>
        <end position="177"/>
    </location>
</feature>
<dbReference type="InterPro" id="IPR015883">
    <property type="entry name" value="Glyco_hydro_20_cat"/>
</dbReference>
<dbReference type="GO" id="GO:0016020">
    <property type="term" value="C:membrane"/>
    <property type="evidence" value="ECO:0007669"/>
    <property type="project" value="TreeGrafter"/>
</dbReference>
<reference evidence="7" key="1">
    <citation type="journal article" date="2021" name="PeerJ">
        <title>Extensive microbial diversity within the chicken gut microbiome revealed by metagenomics and culture.</title>
        <authorList>
            <person name="Gilroy R."/>
            <person name="Ravi A."/>
            <person name="Getino M."/>
            <person name="Pursley I."/>
            <person name="Horton D.L."/>
            <person name="Alikhan N.F."/>
            <person name="Baker D."/>
            <person name="Gharbi K."/>
            <person name="Hall N."/>
            <person name="Watson M."/>
            <person name="Adriaenssens E.M."/>
            <person name="Foster-Nyarko E."/>
            <person name="Jarju S."/>
            <person name="Secka A."/>
            <person name="Antonio M."/>
            <person name="Oren A."/>
            <person name="Chaudhuri R.R."/>
            <person name="La Ragione R."/>
            <person name="Hildebrand F."/>
            <person name="Pallen M.J."/>
        </authorList>
    </citation>
    <scope>NUCLEOTIDE SEQUENCE</scope>
    <source>
        <strain evidence="7">ChiHjej8B7-3636</strain>
    </source>
</reference>
<evidence type="ECO:0000256" key="5">
    <source>
        <dbReference type="PIRSR" id="PIRSR625705-1"/>
    </source>
</evidence>
<dbReference type="EC" id="3.2.1.52" evidence="3"/>
<proteinExistence type="inferred from homology"/>
<dbReference type="GO" id="GO:0005975">
    <property type="term" value="P:carbohydrate metabolic process"/>
    <property type="evidence" value="ECO:0007669"/>
    <property type="project" value="InterPro"/>
</dbReference>
<dbReference type="InterPro" id="IPR025705">
    <property type="entry name" value="Beta_hexosaminidase_sua/sub"/>
</dbReference>